<evidence type="ECO:0000313" key="1">
    <source>
        <dbReference type="EMBL" id="MPC29479.1"/>
    </source>
</evidence>
<keyword evidence="2" id="KW-1185">Reference proteome</keyword>
<gene>
    <name evidence="1" type="ORF">E2C01_022713</name>
</gene>
<protein>
    <submittedName>
        <fullName evidence="1">Uncharacterized protein</fullName>
    </submittedName>
</protein>
<dbReference type="AlphaFoldDB" id="A0A5B7E7U5"/>
<dbReference type="Proteomes" id="UP000324222">
    <property type="component" value="Unassembled WGS sequence"/>
</dbReference>
<dbReference type="EMBL" id="VSRR010002080">
    <property type="protein sequence ID" value="MPC29479.1"/>
    <property type="molecule type" value="Genomic_DNA"/>
</dbReference>
<organism evidence="1 2">
    <name type="scientific">Portunus trituberculatus</name>
    <name type="common">Swimming crab</name>
    <name type="synonym">Neptunus trituberculatus</name>
    <dbReference type="NCBI Taxonomy" id="210409"/>
    <lineage>
        <taxon>Eukaryota</taxon>
        <taxon>Metazoa</taxon>
        <taxon>Ecdysozoa</taxon>
        <taxon>Arthropoda</taxon>
        <taxon>Crustacea</taxon>
        <taxon>Multicrustacea</taxon>
        <taxon>Malacostraca</taxon>
        <taxon>Eumalacostraca</taxon>
        <taxon>Eucarida</taxon>
        <taxon>Decapoda</taxon>
        <taxon>Pleocyemata</taxon>
        <taxon>Brachyura</taxon>
        <taxon>Eubrachyura</taxon>
        <taxon>Portunoidea</taxon>
        <taxon>Portunidae</taxon>
        <taxon>Portuninae</taxon>
        <taxon>Portunus</taxon>
    </lineage>
</organism>
<comment type="caution">
    <text evidence="1">The sequence shown here is derived from an EMBL/GenBank/DDBJ whole genome shotgun (WGS) entry which is preliminary data.</text>
</comment>
<evidence type="ECO:0000313" key="2">
    <source>
        <dbReference type="Proteomes" id="UP000324222"/>
    </source>
</evidence>
<sequence length="65" mass="7286">MCPSTEGVNDIAVDGGVTLTLSILGHIFTLRFVYNWTILLTLGRVYGDQKIYGHSLHHLVLHKCF</sequence>
<proteinExistence type="predicted"/>
<reference evidence="1 2" key="1">
    <citation type="submission" date="2019-05" db="EMBL/GenBank/DDBJ databases">
        <title>Another draft genome of Portunus trituberculatus and its Hox gene families provides insights of decapod evolution.</title>
        <authorList>
            <person name="Jeong J.-H."/>
            <person name="Song I."/>
            <person name="Kim S."/>
            <person name="Choi T."/>
            <person name="Kim D."/>
            <person name="Ryu S."/>
            <person name="Kim W."/>
        </authorList>
    </citation>
    <scope>NUCLEOTIDE SEQUENCE [LARGE SCALE GENOMIC DNA]</scope>
    <source>
        <tissue evidence="1">Muscle</tissue>
    </source>
</reference>
<accession>A0A5B7E7U5</accession>
<name>A0A5B7E7U5_PORTR</name>